<dbReference type="OMA" id="DVQFRAM"/>
<keyword evidence="7" id="KW-0378">Hydrolase</keyword>
<evidence type="ECO:0000256" key="11">
    <source>
        <dbReference type="ARBA" id="ARBA00023125"/>
    </source>
</evidence>
<dbReference type="SUPFAM" id="SSF47807">
    <property type="entry name" value="5' to 3' exonuclease, C-terminal subdomain"/>
    <property type="match status" value="1"/>
</dbReference>
<evidence type="ECO:0000313" key="16">
    <source>
        <dbReference type="EMBL" id="KXS19721.1"/>
    </source>
</evidence>
<keyword evidence="8" id="KW-0269">Exonuclease</keyword>
<dbReference type="SUPFAM" id="SSF88723">
    <property type="entry name" value="PIN domain-like"/>
    <property type="match status" value="1"/>
</dbReference>
<dbReference type="GO" id="GO:0035312">
    <property type="term" value="F:5'-3' DNA exonuclease activity"/>
    <property type="evidence" value="ECO:0007669"/>
    <property type="project" value="InterPro"/>
</dbReference>
<dbReference type="SMART" id="SM00279">
    <property type="entry name" value="HhH2"/>
    <property type="match status" value="1"/>
</dbReference>
<evidence type="ECO:0000313" key="17">
    <source>
        <dbReference type="Proteomes" id="UP000070544"/>
    </source>
</evidence>
<dbReference type="InterPro" id="IPR044752">
    <property type="entry name" value="PIN-like_EXO1"/>
</dbReference>
<evidence type="ECO:0000259" key="15">
    <source>
        <dbReference type="SMART" id="SM00485"/>
    </source>
</evidence>
<dbReference type="GO" id="GO:0017108">
    <property type="term" value="F:5'-flap endonuclease activity"/>
    <property type="evidence" value="ECO:0007669"/>
    <property type="project" value="TreeGrafter"/>
</dbReference>
<dbReference type="GO" id="GO:0003677">
    <property type="term" value="F:DNA binding"/>
    <property type="evidence" value="ECO:0007669"/>
    <property type="project" value="UniProtKB-KW"/>
</dbReference>
<dbReference type="AlphaFoldDB" id="A0A139ASK4"/>
<keyword evidence="13" id="KW-0539">Nucleus</keyword>
<dbReference type="PANTHER" id="PTHR11081:SF65">
    <property type="entry name" value="DNA DAMAGE-INDUCIBLE PROTEIN DIN7-RELATED"/>
    <property type="match status" value="1"/>
</dbReference>
<name>A0A139ASK4_GONPJ</name>
<dbReference type="Gene3D" id="1.10.150.20">
    <property type="entry name" value="5' to 3' exonuclease, C-terminal subdomain"/>
    <property type="match status" value="1"/>
</dbReference>
<keyword evidence="4" id="KW-0540">Nuclease</keyword>
<keyword evidence="17" id="KW-1185">Reference proteome</keyword>
<dbReference type="CDD" id="cd09857">
    <property type="entry name" value="PIN_EXO1"/>
    <property type="match status" value="1"/>
</dbReference>
<dbReference type="InterPro" id="IPR006086">
    <property type="entry name" value="XPG-I_dom"/>
</dbReference>
<evidence type="ECO:0000256" key="1">
    <source>
        <dbReference type="ARBA" id="ARBA00001946"/>
    </source>
</evidence>
<keyword evidence="6" id="KW-0227">DNA damage</keyword>
<comment type="cofactor">
    <cofactor evidence="1">
        <name>Mg(2+)</name>
        <dbReference type="ChEBI" id="CHEBI:18420"/>
    </cofactor>
</comment>
<evidence type="ECO:0000256" key="8">
    <source>
        <dbReference type="ARBA" id="ARBA00022839"/>
    </source>
</evidence>
<dbReference type="GO" id="GO:0046872">
    <property type="term" value="F:metal ion binding"/>
    <property type="evidence" value="ECO:0007669"/>
    <property type="project" value="UniProtKB-KW"/>
</dbReference>
<dbReference type="GO" id="GO:0005634">
    <property type="term" value="C:nucleus"/>
    <property type="evidence" value="ECO:0007669"/>
    <property type="project" value="UniProtKB-SubCell"/>
</dbReference>
<comment type="similarity">
    <text evidence="3">Belongs to the XPG/RAD2 endonuclease family. EXO1 subfamily.</text>
</comment>
<gene>
    <name evidence="16" type="ORF">M427DRAFT_95032</name>
</gene>
<dbReference type="OrthoDB" id="26491at2759"/>
<dbReference type="SMART" id="SM00485">
    <property type="entry name" value="XPGN"/>
    <property type="match status" value="1"/>
</dbReference>
<dbReference type="FunFam" id="1.10.150.20:FF:000011">
    <property type="entry name" value="exonuclease 1"/>
    <property type="match status" value="1"/>
</dbReference>
<evidence type="ECO:0000256" key="3">
    <source>
        <dbReference type="ARBA" id="ARBA00010563"/>
    </source>
</evidence>
<dbReference type="EMBL" id="KQ965737">
    <property type="protein sequence ID" value="KXS19721.1"/>
    <property type="molecule type" value="Genomic_DNA"/>
</dbReference>
<dbReference type="InterPro" id="IPR036279">
    <property type="entry name" value="5-3_exonuclease_C_sf"/>
</dbReference>
<keyword evidence="12" id="KW-0234">DNA repair</keyword>
<evidence type="ECO:0000256" key="7">
    <source>
        <dbReference type="ARBA" id="ARBA00022801"/>
    </source>
</evidence>
<reference evidence="16 17" key="1">
    <citation type="journal article" date="2015" name="Genome Biol. Evol.">
        <title>Phylogenomic analyses indicate that early fungi evolved digesting cell walls of algal ancestors of land plants.</title>
        <authorList>
            <person name="Chang Y."/>
            <person name="Wang S."/>
            <person name="Sekimoto S."/>
            <person name="Aerts A.L."/>
            <person name="Choi C."/>
            <person name="Clum A."/>
            <person name="LaButti K.M."/>
            <person name="Lindquist E.A."/>
            <person name="Yee Ngan C."/>
            <person name="Ohm R.A."/>
            <person name="Salamov A.A."/>
            <person name="Grigoriev I.V."/>
            <person name="Spatafora J.W."/>
            <person name="Berbee M.L."/>
        </authorList>
    </citation>
    <scope>NUCLEOTIDE SEQUENCE [LARGE SCALE GENOMIC DNA]</scope>
    <source>
        <strain evidence="16 17">JEL478</strain>
    </source>
</reference>
<keyword evidence="5" id="KW-0479">Metal-binding</keyword>
<dbReference type="Gene3D" id="3.40.50.1010">
    <property type="entry name" value="5'-nuclease"/>
    <property type="match status" value="1"/>
</dbReference>
<organism evidence="16 17">
    <name type="scientific">Gonapodya prolifera (strain JEL478)</name>
    <name type="common">Monoblepharis prolifera</name>
    <dbReference type="NCBI Taxonomy" id="1344416"/>
    <lineage>
        <taxon>Eukaryota</taxon>
        <taxon>Fungi</taxon>
        <taxon>Fungi incertae sedis</taxon>
        <taxon>Chytridiomycota</taxon>
        <taxon>Chytridiomycota incertae sedis</taxon>
        <taxon>Monoblepharidomycetes</taxon>
        <taxon>Monoblepharidales</taxon>
        <taxon>Gonapodyaceae</taxon>
        <taxon>Gonapodya</taxon>
    </lineage>
</organism>
<accession>A0A139ASK4</accession>
<proteinExistence type="inferred from homology"/>
<comment type="subcellular location">
    <subcellularLocation>
        <location evidence="2">Nucleus</location>
    </subcellularLocation>
</comment>
<keyword evidence="11" id="KW-0238">DNA-binding</keyword>
<dbReference type="InterPro" id="IPR008918">
    <property type="entry name" value="HhH2"/>
</dbReference>
<evidence type="ECO:0000256" key="9">
    <source>
        <dbReference type="ARBA" id="ARBA00022842"/>
    </source>
</evidence>
<keyword evidence="10" id="KW-0267">Excision nuclease</keyword>
<dbReference type="InterPro" id="IPR037315">
    <property type="entry name" value="EXO1_H3TH"/>
</dbReference>
<dbReference type="InterPro" id="IPR029060">
    <property type="entry name" value="PIN-like_dom_sf"/>
</dbReference>
<protein>
    <submittedName>
        <fullName evidence="16">PIN domain-like protein</fullName>
    </submittedName>
</protein>
<feature type="domain" description="XPG N-terminal" evidence="15">
    <location>
        <begin position="1"/>
        <end position="99"/>
    </location>
</feature>
<dbReference type="InterPro" id="IPR006084">
    <property type="entry name" value="XPG/Rad2"/>
</dbReference>
<evidence type="ECO:0000256" key="12">
    <source>
        <dbReference type="ARBA" id="ARBA00023204"/>
    </source>
</evidence>
<dbReference type="PROSITE" id="PS00841">
    <property type="entry name" value="XPG_1"/>
    <property type="match status" value="1"/>
</dbReference>
<dbReference type="Pfam" id="PF00752">
    <property type="entry name" value="XPG_N"/>
    <property type="match status" value="1"/>
</dbReference>
<dbReference type="FunFam" id="3.40.50.1010:FF:000002">
    <property type="entry name" value="Exonuclease 1, putative"/>
    <property type="match status" value="1"/>
</dbReference>
<dbReference type="InterPro" id="IPR019974">
    <property type="entry name" value="XPG_CS"/>
</dbReference>
<dbReference type="CDD" id="cd09908">
    <property type="entry name" value="H3TH_EXO1"/>
    <property type="match status" value="1"/>
</dbReference>
<feature type="domain" description="XPG-I" evidence="14">
    <location>
        <begin position="138"/>
        <end position="206"/>
    </location>
</feature>
<dbReference type="SMART" id="SM00484">
    <property type="entry name" value="XPGI"/>
    <property type="match status" value="1"/>
</dbReference>
<dbReference type="STRING" id="1344416.A0A139ASK4"/>
<evidence type="ECO:0000256" key="2">
    <source>
        <dbReference type="ARBA" id="ARBA00004123"/>
    </source>
</evidence>
<dbReference type="PANTHER" id="PTHR11081">
    <property type="entry name" value="FLAP ENDONUCLEASE FAMILY MEMBER"/>
    <property type="match status" value="1"/>
</dbReference>
<dbReference type="Proteomes" id="UP000070544">
    <property type="component" value="Unassembled WGS sequence"/>
</dbReference>
<dbReference type="PRINTS" id="PR00853">
    <property type="entry name" value="XPGRADSUPER"/>
</dbReference>
<evidence type="ECO:0000256" key="5">
    <source>
        <dbReference type="ARBA" id="ARBA00022723"/>
    </source>
</evidence>
<sequence length="312" mass="35414">MGIQGLLPLIDQAKRQIHLSDLDGLTIAVDAYVWLHKAVRMCCMDLMLGKKTTKYVNYFLDQTALLCRHGITPYFVFDGGPLPSKLCIEQERAARRNQLRAEGLAHYAANRREKAFDCFAGAVDVTPQMAHEVIKELRRHGIKHVVAPFEADAQLCYLEREGIVDAVLTEDSDLVVFGCKRVLCKLNREGKVDEFLASRLSEVKNGEVILGGRFTHDKFRWMCILAGCDYLRGIQGIGLKKAYKVVRFASSWEAALRSGYQFRLPPGYADEFRRAERTFLYQRVYDPRSQQLVTLNEIPTSLAGEDMPYIGE</sequence>
<dbReference type="GO" id="GO:0006281">
    <property type="term" value="P:DNA repair"/>
    <property type="evidence" value="ECO:0007669"/>
    <property type="project" value="UniProtKB-KW"/>
</dbReference>
<evidence type="ECO:0000259" key="14">
    <source>
        <dbReference type="SMART" id="SM00484"/>
    </source>
</evidence>
<evidence type="ECO:0000256" key="4">
    <source>
        <dbReference type="ARBA" id="ARBA00022722"/>
    </source>
</evidence>
<evidence type="ECO:0000256" key="6">
    <source>
        <dbReference type="ARBA" id="ARBA00022763"/>
    </source>
</evidence>
<keyword evidence="9" id="KW-0460">Magnesium</keyword>
<dbReference type="Pfam" id="PF00867">
    <property type="entry name" value="XPG_I"/>
    <property type="match status" value="1"/>
</dbReference>
<evidence type="ECO:0000256" key="13">
    <source>
        <dbReference type="ARBA" id="ARBA00023242"/>
    </source>
</evidence>
<evidence type="ECO:0000256" key="10">
    <source>
        <dbReference type="ARBA" id="ARBA00022881"/>
    </source>
</evidence>
<dbReference type="InterPro" id="IPR006085">
    <property type="entry name" value="XPG_DNA_repair_N"/>
</dbReference>